<dbReference type="OrthoDB" id="1918246at2759"/>
<protein>
    <recommendedName>
        <fullName evidence="2">Transposase MuDR plant domain-containing protein</fullName>
    </recommendedName>
</protein>
<dbReference type="EMBL" id="JABCRI010000020">
    <property type="protein sequence ID" value="KAF8387649.1"/>
    <property type="molecule type" value="Genomic_DNA"/>
</dbReference>
<dbReference type="InterPro" id="IPR004332">
    <property type="entry name" value="Transposase_MuDR"/>
</dbReference>
<dbReference type="Pfam" id="PF03108">
    <property type="entry name" value="DBD_Tnp_Mut"/>
    <property type="match status" value="1"/>
</dbReference>
<evidence type="ECO:0000259" key="2">
    <source>
        <dbReference type="Pfam" id="PF03108"/>
    </source>
</evidence>
<evidence type="ECO:0000313" key="3">
    <source>
        <dbReference type="EMBL" id="KAF8387649.1"/>
    </source>
</evidence>
<evidence type="ECO:0000256" key="1">
    <source>
        <dbReference type="SAM" id="MobiDB-lite"/>
    </source>
</evidence>
<name>A0A835D5C1_TETSI</name>
<accession>A0A835D5C1</accession>
<reference evidence="3 4" key="1">
    <citation type="submission" date="2020-04" db="EMBL/GenBank/DDBJ databases">
        <title>Plant Genome Project.</title>
        <authorList>
            <person name="Zhang R.-G."/>
        </authorList>
    </citation>
    <scope>NUCLEOTIDE SEQUENCE [LARGE SCALE GENOMIC DNA]</scope>
    <source>
        <strain evidence="3">YNK0</strain>
        <tissue evidence="3">Leaf</tissue>
    </source>
</reference>
<dbReference type="Gene3D" id="3.20.20.80">
    <property type="entry name" value="Glycosidases"/>
    <property type="match status" value="1"/>
</dbReference>
<organism evidence="3 4">
    <name type="scientific">Tetracentron sinense</name>
    <name type="common">Spur-leaf</name>
    <dbReference type="NCBI Taxonomy" id="13715"/>
    <lineage>
        <taxon>Eukaryota</taxon>
        <taxon>Viridiplantae</taxon>
        <taxon>Streptophyta</taxon>
        <taxon>Embryophyta</taxon>
        <taxon>Tracheophyta</taxon>
        <taxon>Spermatophyta</taxon>
        <taxon>Magnoliopsida</taxon>
        <taxon>Trochodendrales</taxon>
        <taxon>Trochodendraceae</taxon>
        <taxon>Tetracentron</taxon>
    </lineage>
</organism>
<dbReference type="PANTHER" id="PTHR31973">
    <property type="entry name" value="POLYPROTEIN, PUTATIVE-RELATED"/>
    <property type="match status" value="1"/>
</dbReference>
<evidence type="ECO:0000313" key="4">
    <source>
        <dbReference type="Proteomes" id="UP000655225"/>
    </source>
</evidence>
<comment type="caution">
    <text evidence="3">The sequence shown here is derived from an EMBL/GenBank/DDBJ whole genome shotgun (WGS) entry which is preliminary data.</text>
</comment>
<dbReference type="AlphaFoldDB" id="A0A835D5C1"/>
<dbReference type="PANTHER" id="PTHR31973:SF187">
    <property type="entry name" value="MUTATOR TRANSPOSASE MUDRA PROTEIN"/>
    <property type="match status" value="1"/>
</dbReference>
<feature type="region of interest" description="Disordered" evidence="1">
    <location>
        <begin position="450"/>
        <end position="481"/>
    </location>
</feature>
<gene>
    <name evidence="3" type="ORF">HHK36_026303</name>
</gene>
<proteinExistence type="predicted"/>
<keyword evidence="4" id="KW-1185">Reference proteome</keyword>
<dbReference type="Proteomes" id="UP000655225">
    <property type="component" value="Unassembled WGS sequence"/>
</dbReference>
<feature type="compositionally biased region" description="Polar residues" evidence="1">
    <location>
        <begin position="455"/>
        <end position="465"/>
    </location>
</feature>
<feature type="domain" description="Transposase MuDR plant" evidence="2">
    <location>
        <begin position="159"/>
        <end position="224"/>
    </location>
</feature>
<sequence length="569" mass="62367">MLATVNAGIRPHPASAVSMDSIYLHNLVIHYMDKVFIITRVDSDRYCYIDIFTDVCEAALGNQPSNMGMVFIMHCVIPESGDLKDVTSTDDVLQMFEIYRRINDIHLFLGASEIDSGDVGDNVIFDEGCDFSVDDKRRVGSDNENIISACEMVASTLGVSLEVGMLFDNVTEFREALRDYIIQEGFEIVRDKNEKVRVTAHCSSEGCLWRIHSSPLPDGGTYKIKTFQSDHTCVRATKNTNATSVWIAKKLAKRLCATPTMKIDGSEIHETYGIKTSKCCRAWEISGLPCKHSTACIARKRVNIEDYCDGYYSKETYLKAHGGTAHDQNAQFELSCIWGFSRLALPLHLGFLLFGFGLLQTLSSSPHLRQPRFFASLPFQLITESIGDSTSGACEVLSPATKIENEYGPEVKAFGAAGHAYMTWAANIATQELGTGVPWVMCKEDDAPETVVSPKLQQTRDSGPTLSKGPSRGLPDPSLQKALPINPPTQFTYSTKMSSSSSSFIIPAIHVFSALVFLLSASVLDVANGLSAETVINSPLITQKIGTNRTIKVDLDGKADFTSVQAAID</sequence>